<feature type="chain" id="PRO_5001646528" evidence="1">
    <location>
        <begin position="22"/>
        <end position="131"/>
    </location>
</feature>
<dbReference type="HOGENOM" id="CLU_1932526_0_0_1"/>
<dbReference type="AlphaFoldDB" id="A0A067T799"/>
<evidence type="ECO:0000313" key="3">
    <source>
        <dbReference type="Proteomes" id="UP000027222"/>
    </source>
</evidence>
<evidence type="ECO:0000313" key="2">
    <source>
        <dbReference type="EMBL" id="KDR74873.1"/>
    </source>
</evidence>
<dbReference type="Proteomes" id="UP000027222">
    <property type="component" value="Unassembled WGS sequence"/>
</dbReference>
<protein>
    <submittedName>
        <fullName evidence="2">Uncharacterized protein</fullName>
    </submittedName>
</protein>
<evidence type="ECO:0000256" key="1">
    <source>
        <dbReference type="SAM" id="SignalP"/>
    </source>
</evidence>
<dbReference type="EMBL" id="KL142382">
    <property type="protein sequence ID" value="KDR74873.1"/>
    <property type="molecule type" value="Genomic_DNA"/>
</dbReference>
<organism evidence="2 3">
    <name type="scientific">Galerina marginata (strain CBS 339.88)</name>
    <dbReference type="NCBI Taxonomy" id="685588"/>
    <lineage>
        <taxon>Eukaryota</taxon>
        <taxon>Fungi</taxon>
        <taxon>Dikarya</taxon>
        <taxon>Basidiomycota</taxon>
        <taxon>Agaricomycotina</taxon>
        <taxon>Agaricomycetes</taxon>
        <taxon>Agaricomycetidae</taxon>
        <taxon>Agaricales</taxon>
        <taxon>Agaricineae</taxon>
        <taxon>Strophariaceae</taxon>
        <taxon>Galerina</taxon>
    </lineage>
</organism>
<proteinExistence type="predicted"/>
<name>A0A067T799_GALM3</name>
<reference evidence="3" key="1">
    <citation type="journal article" date="2014" name="Proc. Natl. Acad. Sci. U.S.A.">
        <title>Extensive sampling of basidiomycete genomes demonstrates inadequacy of the white-rot/brown-rot paradigm for wood decay fungi.</title>
        <authorList>
            <person name="Riley R."/>
            <person name="Salamov A.A."/>
            <person name="Brown D.W."/>
            <person name="Nagy L.G."/>
            <person name="Floudas D."/>
            <person name="Held B.W."/>
            <person name="Levasseur A."/>
            <person name="Lombard V."/>
            <person name="Morin E."/>
            <person name="Otillar R."/>
            <person name="Lindquist E.A."/>
            <person name="Sun H."/>
            <person name="LaButti K.M."/>
            <person name="Schmutz J."/>
            <person name="Jabbour D."/>
            <person name="Luo H."/>
            <person name="Baker S.E."/>
            <person name="Pisabarro A.G."/>
            <person name="Walton J.D."/>
            <person name="Blanchette R.A."/>
            <person name="Henrissat B."/>
            <person name="Martin F."/>
            <person name="Cullen D."/>
            <person name="Hibbett D.S."/>
            <person name="Grigoriev I.V."/>
        </authorList>
    </citation>
    <scope>NUCLEOTIDE SEQUENCE [LARGE SCALE GENOMIC DNA]</scope>
    <source>
        <strain evidence="3">CBS 339.88</strain>
    </source>
</reference>
<keyword evidence="3" id="KW-1185">Reference proteome</keyword>
<feature type="non-terminal residue" evidence="2">
    <location>
        <position position="1"/>
    </location>
</feature>
<sequence>LLNHHHGPLLPPLFLVPLFKASRICLVLFWSATNSCDVASPPPFFPSCVITSQAHIRLSPHAKRSRPAGRPAARLLHGCDRVPWRRRLRRLRTSNPPIAPSPSPSLVTWNVRPARPQHFRHRLQDTPAPTT</sequence>
<accession>A0A067T799</accession>
<feature type="signal peptide" evidence="1">
    <location>
        <begin position="1"/>
        <end position="21"/>
    </location>
</feature>
<gene>
    <name evidence="2" type="ORF">GALMADRAFT_157411</name>
</gene>
<keyword evidence="1" id="KW-0732">Signal</keyword>